<accession>A0ABW3CCB2</accession>
<gene>
    <name evidence="4" type="ORF">ACFQ07_08060</name>
</gene>
<dbReference type="InterPro" id="IPR054129">
    <property type="entry name" value="DesT_TetR_C"/>
</dbReference>
<evidence type="ECO:0000256" key="2">
    <source>
        <dbReference type="ARBA" id="ARBA00023163"/>
    </source>
</evidence>
<evidence type="ECO:0000256" key="1">
    <source>
        <dbReference type="ARBA" id="ARBA00023015"/>
    </source>
</evidence>
<proteinExistence type="predicted"/>
<reference evidence="5" key="1">
    <citation type="journal article" date="2019" name="Int. J. Syst. Evol. Microbiol.">
        <title>The Global Catalogue of Microorganisms (GCM) 10K type strain sequencing project: providing services to taxonomists for standard genome sequencing and annotation.</title>
        <authorList>
            <consortium name="The Broad Institute Genomics Platform"/>
            <consortium name="The Broad Institute Genome Sequencing Center for Infectious Disease"/>
            <person name="Wu L."/>
            <person name="Ma J."/>
        </authorList>
    </citation>
    <scope>NUCLEOTIDE SEQUENCE [LARGE SCALE GENOMIC DNA]</scope>
    <source>
        <strain evidence="5">JCM 31696</strain>
    </source>
</reference>
<keyword evidence="2" id="KW-0804">Transcription</keyword>
<name>A0ABW3CCB2_9ACTN</name>
<feature type="domain" description="DesT tetracyclin repressor-like C-terminal" evidence="3">
    <location>
        <begin position="3"/>
        <end position="72"/>
    </location>
</feature>
<dbReference type="Proteomes" id="UP001597083">
    <property type="component" value="Unassembled WGS sequence"/>
</dbReference>
<sequence length="103" mass="11317">DRSGEVGEIVDGMRALLLERIVHALDVQSPPPLLRITLRSWMASVETAGLDWLENRDVTRAELENLLADQLIVLLHAAGNHEPAVATLFENLAERELKPATGS</sequence>
<dbReference type="Gene3D" id="1.10.357.10">
    <property type="entry name" value="Tetracycline Repressor, domain 2"/>
    <property type="match status" value="1"/>
</dbReference>
<feature type="non-terminal residue" evidence="4">
    <location>
        <position position="1"/>
    </location>
</feature>
<evidence type="ECO:0000313" key="4">
    <source>
        <dbReference type="EMBL" id="MFD0852171.1"/>
    </source>
</evidence>
<organism evidence="4 5">
    <name type="scientific">Actinomadura adrarensis</name>
    <dbReference type="NCBI Taxonomy" id="1819600"/>
    <lineage>
        <taxon>Bacteria</taxon>
        <taxon>Bacillati</taxon>
        <taxon>Actinomycetota</taxon>
        <taxon>Actinomycetes</taxon>
        <taxon>Streptosporangiales</taxon>
        <taxon>Thermomonosporaceae</taxon>
        <taxon>Actinomadura</taxon>
    </lineage>
</organism>
<keyword evidence="5" id="KW-1185">Reference proteome</keyword>
<dbReference type="Pfam" id="PF21943">
    <property type="entry name" value="TetR_C_46"/>
    <property type="match status" value="1"/>
</dbReference>
<comment type="caution">
    <text evidence="4">The sequence shown here is derived from an EMBL/GenBank/DDBJ whole genome shotgun (WGS) entry which is preliminary data.</text>
</comment>
<evidence type="ECO:0000313" key="5">
    <source>
        <dbReference type="Proteomes" id="UP001597083"/>
    </source>
</evidence>
<evidence type="ECO:0000259" key="3">
    <source>
        <dbReference type="Pfam" id="PF21943"/>
    </source>
</evidence>
<protein>
    <submittedName>
        <fullName evidence="4">TetR/AcrR family transcriptional regulator</fullName>
    </submittedName>
</protein>
<dbReference type="EMBL" id="JBHTIR010001124">
    <property type="protein sequence ID" value="MFD0852171.1"/>
    <property type="molecule type" value="Genomic_DNA"/>
</dbReference>
<keyword evidence="1" id="KW-0805">Transcription regulation</keyword>